<keyword evidence="3 7" id="KW-0812">Transmembrane</keyword>
<evidence type="ECO:0000256" key="6">
    <source>
        <dbReference type="ARBA" id="ARBA00038076"/>
    </source>
</evidence>
<comment type="caution">
    <text evidence="10">The sequence shown here is derived from an EMBL/GenBank/DDBJ whole genome shotgun (WGS) entry which is preliminary data.</text>
</comment>
<dbReference type="Proteomes" id="UP000627781">
    <property type="component" value="Unassembled WGS sequence"/>
</dbReference>
<evidence type="ECO:0000259" key="9">
    <source>
        <dbReference type="Pfam" id="PF12704"/>
    </source>
</evidence>
<keyword evidence="5 7" id="KW-0472">Membrane</keyword>
<dbReference type="Pfam" id="PF12704">
    <property type="entry name" value="MacB_PCD"/>
    <property type="match status" value="1"/>
</dbReference>
<evidence type="ECO:0000256" key="4">
    <source>
        <dbReference type="ARBA" id="ARBA00022989"/>
    </source>
</evidence>
<evidence type="ECO:0000313" key="11">
    <source>
        <dbReference type="Proteomes" id="UP000627781"/>
    </source>
</evidence>
<dbReference type="PANTHER" id="PTHR30572">
    <property type="entry name" value="MEMBRANE COMPONENT OF TRANSPORTER-RELATED"/>
    <property type="match status" value="1"/>
</dbReference>
<accession>A0ABR8PXF1</accession>
<keyword evidence="4 7" id="KW-1133">Transmembrane helix</keyword>
<feature type="transmembrane region" description="Helical" evidence="7">
    <location>
        <begin position="356"/>
        <end position="376"/>
    </location>
</feature>
<dbReference type="InterPro" id="IPR003838">
    <property type="entry name" value="ABC3_permease_C"/>
</dbReference>
<organism evidence="10 11">
    <name type="scientific">Clostridium cibarium</name>
    <dbReference type="NCBI Taxonomy" id="2762247"/>
    <lineage>
        <taxon>Bacteria</taxon>
        <taxon>Bacillati</taxon>
        <taxon>Bacillota</taxon>
        <taxon>Clostridia</taxon>
        <taxon>Eubacteriales</taxon>
        <taxon>Clostridiaceae</taxon>
        <taxon>Clostridium</taxon>
    </lineage>
</organism>
<dbReference type="PANTHER" id="PTHR30572:SF4">
    <property type="entry name" value="ABC TRANSPORTER PERMEASE YTRF"/>
    <property type="match status" value="1"/>
</dbReference>
<dbReference type="RefSeq" id="WP_191769698.1">
    <property type="nucleotide sequence ID" value="NZ_JACSRA010000029.1"/>
</dbReference>
<comment type="subcellular location">
    <subcellularLocation>
        <location evidence="1">Cell membrane</location>
        <topology evidence="1">Multi-pass membrane protein</topology>
    </subcellularLocation>
</comment>
<proteinExistence type="inferred from homology"/>
<comment type="similarity">
    <text evidence="6">Belongs to the ABC-4 integral membrane protein family.</text>
</comment>
<keyword evidence="11" id="KW-1185">Reference proteome</keyword>
<dbReference type="InterPro" id="IPR050250">
    <property type="entry name" value="Macrolide_Exporter_MacB"/>
</dbReference>
<feature type="domain" description="ABC3 transporter permease C-terminal" evidence="8">
    <location>
        <begin position="271"/>
        <end position="383"/>
    </location>
</feature>
<feature type="transmembrane region" description="Helical" evidence="7">
    <location>
        <begin position="21"/>
        <end position="42"/>
    </location>
</feature>
<dbReference type="EMBL" id="JACSRA010000029">
    <property type="protein sequence ID" value="MBD7912817.1"/>
    <property type="molecule type" value="Genomic_DNA"/>
</dbReference>
<evidence type="ECO:0000256" key="1">
    <source>
        <dbReference type="ARBA" id="ARBA00004651"/>
    </source>
</evidence>
<sequence length="390" mass="42331">MKFSKLLTISLSSVLSNKVRTILTMLGIIIGISSVIIMLAIGEGTKNQVIGMIEGLGTNLITVNIIGNKTVPISEEEINKLRNEPGIREIAPVLTQPNVNIKAGDKTGITTLQASIPIFAEIRKVEVSNGRFINNIDERNRYKVVVIGTETAKNIFGTINVVGKNMYVNGTEFNIVGIIKSTGSSLMGSSDDRIIIPLSTAERLLMSTDIRTFYVEAENKDMVSEAMGYLQLFFNRKYNKDTQAYKIFNQTSLLETINSTTSSFTTMLAGIAGISLLVGGIGIMNIMLVSIIERTGEIGIRKAIGAKRSNILIQFLIEAACISGFGGIIGVIFGFIGTYGMQVLFKLDLVISNNVVIGSFIFSVCVGIVFGMYPAIKASKLNPIEALRFE</sequence>
<reference evidence="10 11" key="1">
    <citation type="submission" date="2020-08" db="EMBL/GenBank/DDBJ databases">
        <title>A Genomic Blueprint of the Chicken Gut Microbiome.</title>
        <authorList>
            <person name="Gilroy R."/>
            <person name="Ravi A."/>
            <person name="Getino M."/>
            <person name="Pursley I."/>
            <person name="Horton D.L."/>
            <person name="Alikhan N.-F."/>
            <person name="Baker D."/>
            <person name="Gharbi K."/>
            <person name="Hall N."/>
            <person name="Watson M."/>
            <person name="Adriaenssens E.M."/>
            <person name="Foster-Nyarko E."/>
            <person name="Jarju S."/>
            <person name="Secka A."/>
            <person name="Antonio M."/>
            <person name="Oren A."/>
            <person name="Chaudhuri R."/>
            <person name="La Ragione R.M."/>
            <person name="Hildebrand F."/>
            <person name="Pallen M.J."/>
        </authorList>
    </citation>
    <scope>NUCLEOTIDE SEQUENCE [LARGE SCALE GENOMIC DNA]</scope>
    <source>
        <strain evidence="10 11">Sa3CVN1</strain>
    </source>
</reference>
<evidence type="ECO:0000256" key="5">
    <source>
        <dbReference type="ARBA" id="ARBA00023136"/>
    </source>
</evidence>
<evidence type="ECO:0000256" key="3">
    <source>
        <dbReference type="ARBA" id="ARBA00022692"/>
    </source>
</evidence>
<dbReference type="InterPro" id="IPR025857">
    <property type="entry name" value="MacB_PCD"/>
</dbReference>
<feature type="domain" description="MacB-like periplasmic core" evidence="9">
    <location>
        <begin position="21"/>
        <end position="227"/>
    </location>
</feature>
<gene>
    <name evidence="10" type="ORF">H9661_15810</name>
</gene>
<dbReference type="Pfam" id="PF02687">
    <property type="entry name" value="FtsX"/>
    <property type="match status" value="1"/>
</dbReference>
<protein>
    <submittedName>
        <fullName evidence="10">ABC transporter permease</fullName>
    </submittedName>
</protein>
<evidence type="ECO:0000259" key="8">
    <source>
        <dbReference type="Pfam" id="PF02687"/>
    </source>
</evidence>
<keyword evidence="2" id="KW-1003">Cell membrane</keyword>
<feature type="transmembrane region" description="Helical" evidence="7">
    <location>
        <begin position="311"/>
        <end position="336"/>
    </location>
</feature>
<feature type="transmembrane region" description="Helical" evidence="7">
    <location>
        <begin position="267"/>
        <end position="291"/>
    </location>
</feature>
<evidence type="ECO:0000256" key="7">
    <source>
        <dbReference type="SAM" id="Phobius"/>
    </source>
</evidence>
<evidence type="ECO:0000313" key="10">
    <source>
        <dbReference type="EMBL" id="MBD7912817.1"/>
    </source>
</evidence>
<name>A0ABR8PXF1_9CLOT</name>
<evidence type="ECO:0000256" key="2">
    <source>
        <dbReference type="ARBA" id="ARBA00022475"/>
    </source>
</evidence>